<dbReference type="CDD" id="cd02511">
    <property type="entry name" value="Beta4Glucosyltransferase"/>
    <property type="match status" value="1"/>
</dbReference>
<keyword evidence="1" id="KW-0812">Transmembrane</keyword>
<feature type="domain" description="Glycosyltransferase 2-like" evidence="2">
    <location>
        <begin position="8"/>
        <end position="112"/>
    </location>
</feature>
<dbReference type="PANTHER" id="PTHR43630:SF2">
    <property type="entry name" value="GLYCOSYLTRANSFERASE"/>
    <property type="match status" value="1"/>
</dbReference>
<evidence type="ECO:0000313" key="3">
    <source>
        <dbReference type="EMBL" id="SUZ54459.1"/>
    </source>
</evidence>
<evidence type="ECO:0000259" key="2">
    <source>
        <dbReference type="Pfam" id="PF00535"/>
    </source>
</evidence>
<dbReference type="InterPro" id="IPR001173">
    <property type="entry name" value="Glyco_trans_2-like"/>
</dbReference>
<dbReference type="Pfam" id="PF00535">
    <property type="entry name" value="Glycos_transf_2"/>
    <property type="match status" value="1"/>
</dbReference>
<proteinExistence type="predicted"/>
<name>A0A381NJ98_9ZZZZ</name>
<sequence>MNKPLPISCFIIAENESDRIGKTIRSVSDLVEEIIVVDSGSSDGTPKIAEELGAKVFFNDWKGYGPQKRFGEECCNNNWILNLDADEHLSDDIKNEIYEIFQDYQPKFHFYSLKVVPIYPNWSRPRLLSAHHKCVRLYNKNYGRFSDSPVHDSVQVAQHQVKNLKKPVFHNSVRSIKHLIEKENNYIMLQSLTLKGKNKFLLFIRLFTELPFAFFKYYIIRRHFTGAFSGLITAGILSYFRWKRIFVLFKKN</sequence>
<reference evidence="3" key="1">
    <citation type="submission" date="2018-05" db="EMBL/GenBank/DDBJ databases">
        <authorList>
            <person name="Lanie J.A."/>
            <person name="Ng W.-L."/>
            <person name="Kazmierczak K.M."/>
            <person name="Andrzejewski T.M."/>
            <person name="Davidsen T.M."/>
            <person name="Wayne K.J."/>
            <person name="Tettelin H."/>
            <person name="Glass J.I."/>
            <person name="Rusch D."/>
            <person name="Podicherti R."/>
            <person name="Tsui H.-C.T."/>
            <person name="Winkler M.E."/>
        </authorList>
    </citation>
    <scope>NUCLEOTIDE SEQUENCE</scope>
</reference>
<feature type="transmembrane region" description="Helical" evidence="1">
    <location>
        <begin position="224"/>
        <end position="242"/>
    </location>
</feature>
<dbReference type="PANTHER" id="PTHR43630">
    <property type="entry name" value="POLY-BETA-1,6-N-ACETYL-D-GLUCOSAMINE SYNTHASE"/>
    <property type="match status" value="1"/>
</dbReference>
<accession>A0A381NJ98</accession>
<dbReference type="AlphaFoldDB" id="A0A381NJ98"/>
<dbReference type="SUPFAM" id="SSF53448">
    <property type="entry name" value="Nucleotide-diphospho-sugar transferases"/>
    <property type="match status" value="1"/>
</dbReference>
<protein>
    <recommendedName>
        <fullName evidence="2">Glycosyltransferase 2-like domain-containing protein</fullName>
    </recommendedName>
</protein>
<dbReference type="EMBL" id="UINC01000388">
    <property type="protein sequence ID" value="SUZ54459.1"/>
    <property type="molecule type" value="Genomic_DNA"/>
</dbReference>
<gene>
    <name evidence="3" type="ORF">METZ01_LOCUS7313</name>
</gene>
<keyword evidence="1" id="KW-1133">Transmembrane helix</keyword>
<keyword evidence="1" id="KW-0472">Membrane</keyword>
<dbReference type="InterPro" id="IPR029044">
    <property type="entry name" value="Nucleotide-diphossugar_trans"/>
</dbReference>
<dbReference type="Gene3D" id="3.90.550.10">
    <property type="entry name" value="Spore Coat Polysaccharide Biosynthesis Protein SpsA, Chain A"/>
    <property type="match status" value="1"/>
</dbReference>
<evidence type="ECO:0000256" key="1">
    <source>
        <dbReference type="SAM" id="Phobius"/>
    </source>
</evidence>
<organism evidence="3">
    <name type="scientific">marine metagenome</name>
    <dbReference type="NCBI Taxonomy" id="408172"/>
    <lineage>
        <taxon>unclassified sequences</taxon>
        <taxon>metagenomes</taxon>
        <taxon>ecological metagenomes</taxon>
    </lineage>
</organism>